<dbReference type="InterPro" id="IPR036535">
    <property type="entry name" value="STAT_N_sf"/>
</dbReference>
<evidence type="ECO:0000259" key="5">
    <source>
        <dbReference type="PROSITE" id="PS50001"/>
    </source>
</evidence>
<dbReference type="SUPFAM" id="SSF55550">
    <property type="entry name" value="SH2 domain"/>
    <property type="match status" value="1"/>
</dbReference>
<dbReference type="PROSITE" id="PS50001">
    <property type="entry name" value="SH2"/>
    <property type="match status" value="1"/>
</dbReference>
<dbReference type="Pfam" id="PF21354">
    <property type="entry name" value="STAT_linker"/>
    <property type="match status" value="1"/>
</dbReference>
<evidence type="ECO:0000256" key="3">
    <source>
        <dbReference type="PROSITE-ProRule" id="PRU00191"/>
    </source>
</evidence>
<dbReference type="Pfam" id="PF02865">
    <property type="entry name" value="STAT_int"/>
    <property type="match status" value="1"/>
</dbReference>
<gene>
    <name evidence="7" type="primary">STAT2</name>
</gene>
<dbReference type="GO" id="GO:0007165">
    <property type="term" value="P:signal transduction"/>
    <property type="evidence" value="ECO:0007669"/>
    <property type="project" value="InterPro"/>
</dbReference>
<feature type="domain" description="SH2" evidence="5">
    <location>
        <begin position="235"/>
        <end position="330"/>
    </location>
</feature>
<sequence length="507" mass="57282">MAQWQEVQGLANTYLEQVHQLYAGSALPMAVRQSLAAWIARCPQDAERSFRHLEDLQDAFDFCFKVHYRPDEERNRDPGYLQELQSPQAKLQNLDRQRREVLVTYARDPLVAETPLLEQRLQEQLTHLLRSSPHVPHVPHVPLCPQAQQFFSSPPPAPWPRLAEVLSWQFQSVAERGLSRDNLLMLAKKLLGSKPSPDSTVAWHKFSKDGASGFSFWAWLDGILVLYQEHLKQLWKNGLILGFVSRKQEEKLLRSKRTGTFLLRFSESVLGGVTFTWVEHHETGPPTFHAVEPYTALELVSLALPDIIRDYHMSLEEKNPENPLKFLYPSTPRDEAFGPYYSQRLKGNLSESQKYLNRRLIRVSSRQVRQVASGDLGTLQGTAEPLRVPKEQGTLPAELRDLELLPGGQDMQELLQGQEPPSGTLGTLGTLGVAELMPDEVATLEESLEESFQLSPGTAALLAQHDPFLPQPEDSALPSVPSLLTAPPPTPKCIPQRAWDPRHLWDP</sequence>
<evidence type="ECO:0000313" key="6">
    <source>
        <dbReference type="Proteomes" id="UP000504602"/>
    </source>
</evidence>
<evidence type="ECO:0000256" key="2">
    <source>
        <dbReference type="ARBA" id="ARBA00022999"/>
    </source>
</evidence>
<dbReference type="CTD" id="6773"/>
<dbReference type="InterPro" id="IPR000980">
    <property type="entry name" value="SH2"/>
</dbReference>
<organism evidence="6 7">
    <name type="scientific">Geospiza fortis</name>
    <name type="common">Medium ground-finch</name>
    <dbReference type="NCBI Taxonomy" id="48883"/>
    <lineage>
        <taxon>Eukaryota</taxon>
        <taxon>Metazoa</taxon>
        <taxon>Chordata</taxon>
        <taxon>Craniata</taxon>
        <taxon>Vertebrata</taxon>
        <taxon>Euteleostomi</taxon>
        <taxon>Archelosauria</taxon>
        <taxon>Archosauria</taxon>
        <taxon>Dinosauria</taxon>
        <taxon>Saurischia</taxon>
        <taxon>Theropoda</taxon>
        <taxon>Coelurosauria</taxon>
        <taxon>Aves</taxon>
        <taxon>Neognathae</taxon>
        <taxon>Neoaves</taxon>
        <taxon>Telluraves</taxon>
        <taxon>Australaves</taxon>
        <taxon>Passeriformes</taxon>
        <taxon>Thraupidae</taxon>
        <taxon>Geospiza</taxon>
    </lineage>
</organism>
<dbReference type="InterPro" id="IPR001217">
    <property type="entry name" value="STAT"/>
</dbReference>
<dbReference type="InterPro" id="IPR013799">
    <property type="entry name" value="STAT_TF_prot_interaction"/>
</dbReference>
<protein>
    <submittedName>
        <fullName evidence="7">Signal transducer and activator of transcription 2</fullName>
    </submittedName>
</protein>
<dbReference type="SUPFAM" id="SSF48092">
    <property type="entry name" value="Transcription factor STAT-4 N-domain"/>
    <property type="match status" value="1"/>
</dbReference>
<keyword evidence="6" id="KW-1185">Reference proteome</keyword>
<dbReference type="InterPro" id="IPR008967">
    <property type="entry name" value="p53-like_TF_DNA-bd_sf"/>
</dbReference>
<name>A0A8N5F0R1_GEOFO</name>
<evidence type="ECO:0000313" key="7">
    <source>
        <dbReference type="RefSeq" id="XP_030921394.1"/>
    </source>
</evidence>
<reference evidence="7" key="1">
    <citation type="submission" date="2025-08" db="UniProtKB">
        <authorList>
            <consortium name="RefSeq"/>
        </authorList>
    </citation>
    <scope>IDENTIFICATION</scope>
</reference>
<evidence type="ECO:0000256" key="4">
    <source>
        <dbReference type="SAM" id="MobiDB-lite"/>
    </source>
</evidence>
<dbReference type="GeneID" id="106632119"/>
<dbReference type="RefSeq" id="XP_030921394.1">
    <property type="nucleotide sequence ID" value="XM_031065534.1"/>
</dbReference>
<comment type="similarity">
    <text evidence="1">Belongs to the transcription factor STAT family.</text>
</comment>
<dbReference type="OrthoDB" id="19300at2759"/>
<dbReference type="Proteomes" id="UP000504602">
    <property type="component" value="Unplaced"/>
</dbReference>
<dbReference type="Pfam" id="PF00017">
    <property type="entry name" value="SH2"/>
    <property type="match status" value="1"/>
</dbReference>
<dbReference type="GO" id="GO:0003700">
    <property type="term" value="F:DNA-binding transcription factor activity"/>
    <property type="evidence" value="ECO:0007669"/>
    <property type="project" value="InterPro"/>
</dbReference>
<dbReference type="FunFam" id="3.30.505.10:FF:000003">
    <property type="entry name" value="Signal transducer and activator of transcription"/>
    <property type="match status" value="1"/>
</dbReference>
<dbReference type="Gene3D" id="1.10.238.10">
    <property type="entry name" value="EF-hand"/>
    <property type="match status" value="1"/>
</dbReference>
<dbReference type="InterPro" id="IPR036860">
    <property type="entry name" value="SH2_dom_sf"/>
</dbReference>
<dbReference type="SUPFAM" id="SSF49417">
    <property type="entry name" value="p53-like transcription factors"/>
    <property type="match status" value="1"/>
</dbReference>
<proteinExistence type="inferred from homology"/>
<dbReference type="PANTHER" id="PTHR11801">
    <property type="entry name" value="SIGNAL TRANSDUCER AND ACTIVATOR OF TRANSCRIPTION"/>
    <property type="match status" value="1"/>
</dbReference>
<dbReference type="Gene3D" id="3.30.505.10">
    <property type="entry name" value="SH2 domain"/>
    <property type="match status" value="1"/>
</dbReference>
<keyword evidence="2 3" id="KW-0727">SH2 domain</keyword>
<dbReference type="InterPro" id="IPR048988">
    <property type="entry name" value="STAT_linker"/>
</dbReference>
<feature type="region of interest" description="Disordered" evidence="4">
    <location>
        <begin position="468"/>
        <end position="507"/>
    </location>
</feature>
<dbReference type="AlphaFoldDB" id="A0A8N5F0R1"/>
<dbReference type="Gene3D" id="1.10.532.10">
    <property type="entry name" value="STAT transcription factor, N-terminal domain"/>
    <property type="match status" value="1"/>
</dbReference>
<accession>A0A8N5F0R1</accession>
<evidence type="ECO:0000256" key="1">
    <source>
        <dbReference type="ARBA" id="ARBA00005586"/>
    </source>
</evidence>